<keyword evidence="3" id="KW-1185">Reference proteome</keyword>
<name>V5SGY1_9HYPH</name>
<gene>
    <name evidence="2" type="ORF">W911_17325</name>
</gene>
<dbReference type="HOGENOM" id="CLU_012870_1_0_5"/>
<dbReference type="PANTHER" id="PTHR30441:SF4">
    <property type="entry name" value="PROTEIN ASMA"/>
    <property type="match status" value="1"/>
</dbReference>
<dbReference type="PANTHER" id="PTHR30441">
    <property type="entry name" value="DUF748 DOMAIN-CONTAINING PROTEIN"/>
    <property type="match status" value="1"/>
</dbReference>
<dbReference type="EMBL" id="CP006912">
    <property type="protein sequence ID" value="AHB49757.1"/>
    <property type="molecule type" value="Genomic_DNA"/>
</dbReference>
<dbReference type="PATRIC" id="fig|1029756.8.peg.3605"/>
<dbReference type="InterPro" id="IPR052894">
    <property type="entry name" value="AsmA-related"/>
</dbReference>
<dbReference type="Proteomes" id="UP000018542">
    <property type="component" value="Chromosome"/>
</dbReference>
<evidence type="ECO:0000259" key="1">
    <source>
        <dbReference type="Pfam" id="PF05170"/>
    </source>
</evidence>
<dbReference type="InterPro" id="IPR007844">
    <property type="entry name" value="AsmA"/>
</dbReference>
<dbReference type="AlphaFoldDB" id="V5SGY1"/>
<dbReference type="GO" id="GO:0005886">
    <property type="term" value="C:plasma membrane"/>
    <property type="evidence" value="ECO:0007669"/>
    <property type="project" value="TreeGrafter"/>
</dbReference>
<dbReference type="STRING" id="1029756.W911_17325"/>
<protein>
    <submittedName>
        <fullName evidence="2">Membrane assembly protein AsmA</fullName>
    </submittedName>
</protein>
<accession>V5SGY1</accession>
<feature type="domain" description="AsmA" evidence="1">
    <location>
        <begin position="5"/>
        <end position="222"/>
    </location>
</feature>
<sequence>MMLYALLGLMAMAAGAIAIAMFTLPAGFVRDRIIVAVKERTGRDLVIAGPASFTVFPSVGISLGDVSLSGGPGFEDAAPLVKMSALDVSVALWPLFQREVRVQKLALRDPVFHLAVDADGRRSWEFAAHDGAPAAVRFAQANTGAPISDADPGFAAPVSDTTPRGSNFRVGDLALDDVRIDNGALTYHNALTGGGAELSAINVSLAVAALTQPLNADGSLAWKGRTVRFDGTLTSLAEFLANQPAKLKVALASDAAEATFEGSATLQDALLTEGILSATSPSARDLFAWFGTDLSPSDGFGQLSAKGLLRGTREQFTFSNAEIVLDRTTAHGELSLDTRGMRPFVKANLKLSELDLNLYRSKGGQAAPAPRPRETDANSIDDILERTEPAPPGPRVQGYTARAGWSNDPIDLDGLGRLDADAKLSIAHLTVDTIRLDQSDLTVLIKNRVMTTTLNEVRLYGGVGRGTVMLDGSAGARARLGVDLKTEGIEALPLLKDAADIDKLTGKGRLGVVLTGDGTSEREIVETLAGRIEFAFEDGAVLGVNVGEMLRNLSRGNLGGLATAPTDKTDFSALTSTWTVTAGVAENQDLRLTSPLLRLTGSGRALLPQREVDYTLKPRLVASLSGQGGAADLSGLEIPVRVTGPWDDPKFAPDLSGLVADPDQAVGAIRELGKQFKGKNANEIVDGLLGSDGEARGNARQTGKKLLEQFLGPR</sequence>
<organism evidence="2 3">
    <name type="scientific">Hyphomicrobium nitrativorans NL23</name>
    <dbReference type="NCBI Taxonomy" id="1029756"/>
    <lineage>
        <taxon>Bacteria</taxon>
        <taxon>Pseudomonadati</taxon>
        <taxon>Pseudomonadota</taxon>
        <taxon>Alphaproteobacteria</taxon>
        <taxon>Hyphomicrobiales</taxon>
        <taxon>Hyphomicrobiaceae</taxon>
        <taxon>Hyphomicrobium</taxon>
    </lineage>
</organism>
<proteinExistence type="predicted"/>
<feature type="domain" description="AsmA" evidence="1">
    <location>
        <begin position="279"/>
        <end position="590"/>
    </location>
</feature>
<dbReference type="OrthoDB" id="5439561at2"/>
<evidence type="ECO:0000313" key="3">
    <source>
        <dbReference type="Proteomes" id="UP000018542"/>
    </source>
</evidence>
<dbReference type="GO" id="GO:0090313">
    <property type="term" value="P:regulation of protein targeting to membrane"/>
    <property type="evidence" value="ECO:0007669"/>
    <property type="project" value="TreeGrafter"/>
</dbReference>
<dbReference type="KEGG" id="hni:W911_17325"/>
<reference evidence="2 3" key="1">
    <citation type="journal article" date="2014" name="Genome Announc.">
        <title>Complete Genome Sequence of Hyphomicrobium nitrativorans Strain NL23, a Denitrifying Bacterium Isolated from Biofilm of a Methanol-Fed Denitrification System Treating Seawater at the Montreal Biodome.</title>
        <authorList>
            <person name="Martineau C."/>
            <person name="Villeneuve C."/>
            <person name="Mauffrey F."/>
            <person name="Villemur R."/>
        </authorList>
    </citation>
    <scope>NUCLEOTIDE SEQUENCE [LARGE SCALE GENOMIC DNA]</scope>
    <source>
        <strain evidence="2">NL23</strain>
    </source>
</reference>
<dbReference type="Pfam" id="PF05170">
    <property type="entry name" value="AsmA"/>
    <property type="match status" value="2"/>
</dbReference>
<evidence type="ECO:0000313" key="2">
    <source>
        <dbReference type="EMBL" id="AHB49757.1"/>
    </source>
</evidence>